<name>A0ABQ9IQ53_9NEOP</name>
<feature type="signal peptide" evidence="2">
    <location>
        <begin position="1"/>
        <end position="18"/>
    </location>
</feature>
<feature type="compositionally biased region" description="Acidic residues" evidence="1">
    <location>
        <begin position="306"/>
        <end position="323"/>
    </location>
</feature>
<gene>
    <name evidence="3" type="ORF">PR048_003911</name>
</gene>
<dbReference type="Proteomes" id="UP001159363">
    <property type="component" value="Chromosome 1"/>
</dbReference>
<feature type="region of interest" description="Disordered" evidence="1">
    <location>
        <begin position="267"/>
        <end position="333"/>
    </location>
</feature>
<proteinExistence type="predicted"/>
<keyword evidence="2" id="KW-0732">Signal</keyword>
<evidence type="ECO:0000313" key="4">
    <source>
        <dbReference type="Proteomes" id="UP001159363"/>
    </source>
</evidence>
<evidence type="ECO:0000256" key="1">
    <source>
        <dbReference type="SAM" id="MobiDB-lite"/>
    </source>
</evidence>
<comment type="caution">
    <text evidence="3">The sequence shown here is derived from an EMBL/GenBank/DDBJ whole genome shotgun (WGS) entry which is preliminary data.</text>
</comment>
<organism evidence="3 4">
    <name type="scientific">Dryococelus australis</name>
    <dbReference type="NCBI Taxonomy" id="614101"/>
    <lineage>
        <taxon>Eukaryota</taxon>
        <taxon>Metazoa</taxon>
        <taxon>Ecdysozoa</taxon>
        <taxon>Arthropoda</taxon>
        <taxon>Hexapoda</taxon>
        <taxon>Insecta</taxon>
        <taxon>Pterygota</taxon>
        <taxon>Neoptera</taxon>
        <taxon>Polyneoptera</taxon>
        <taxon>Phasmatodea</taxon>
        <taxon>Verophasmatodea</taxon>
        <taxon>Anareolatae</taxon>
        <taxon>Phasmatidae</taxon>
        <taxon>Eurycanthinae</taxon>
        <taxon>Dryococelus</taxon>
    </lineage>
</organism>
<protein>
    <submittedName>
        <fullName evidence="3">Uncharacterized protein</fullName>
    </submittedName>
</protein>
<reference evidence="3 4" key="1">
    <citation type="submission" date="2023-02" db="EMBL/GenBank/DDBJ databases">
        <title>LHISI_Scaffold_Assembly.</title>
        <authorList>
            <person name="Stuart O.P."/>
            <person name="Cleave R."/>
            <person name="Magrath M.J.L."/>
            <person name="Mikheyev A.S."/>
        </authorList>
    </citation>
    <scope>NUCLEOTIDE SEQUENCE [LARGE SCALE GENOMIC DNA]</scope>
    <source>
        <strain evidence="3">Daus_M_001</strain>
        <tissue evidence="3">Leg muscle</tissue>
    </source>
</reference>
<dbReference type="EMBL" id="JARBHB010000001">
    <property type="protein sequence ID" value="KAJ8898551.1"/>
    <property type="molecule type" value="Genomic_DNA"/>
</dbReference>
<keyword evidence="4" id="KW-1185">Reference proteome</keyword>
<feature type="chain" id="PRO_5045986140" evidence="2">
    <location>
        <begin position="19"/>
        <end position="454"/>
    </location>
</feature>
<evidence type="ECO:0000313" key="3">
    <source>
        <dbReference type="EMBL" id="KAJ8898551.1"/>
    </source>
</evidence>
<evidence type="ECO:0000256" key="2">
    <source>
        <dbReference type="SAM" id="SignalP"/>
    </source>
</evidence>
<accession>A0ABQ9IQ53</accession>
<sequence length="454" mass="51325">MILGLAIIWLSEYEECWSEEDNFLNQVVLGAVVSQVVSVLDSHQHEPGSIPGRVSHRFCKWELCRTLLLVSWFSLRSPVSSTLAFWFCPILTKVNPCDTLLGRPTWSITPIAWSLDLTCPQIHIHILGSTVVQRLECLSTMEANRVLYIFLCGNHAKMMPLVGGVSRFPSPFISVLLHTHIATPSSALKALDVRSRPILSTHFTHHHSKIDYYRVYVVMQVYLCFRGKMVASFEDGVVHKSQSDSEEEFVVRKKHVCNKFIDSGSEEEHSVVSDGEASTRSGSDGDAVSVDTTKKKRRILVRSESEPDDDVNVPEPTECEESSNDNTPPAKTVNLAWYKDSTLYDAEGSDDETHEVTHNPSNGVSVQESETAVARQKNKQKSSAKSTIKPSKSDKTEVEKIYSESQRMLRETKLLLPYHKPRQRTLTEFLQRRRSLPPIPKSLKVSTEQMKEIW</sequence>
<feature type="compositionally biased region" description="Polar residues" evidence="1">
    <location>
        <begin position="358"/>
        <end position="370"/>
    </location>
</feature>
<feature type="region of interest" description="Disordered" evidence="1">
    <location>
        <begin position="346"/>
        <end position="397"/>
    </location>
</feature>